<dbReference type="Pfam" id="PF00106">
    <property type="entry name" value="adh_short"/>
    <property type="match status" value="1"/>
</dbReference>
<dbReference type="STRING" id="1348853.LK12_09990"/>
<dbReference type="Proteomes" id="UP000031057">
    <property type="component" value="Unassembled WGS sequence"/>
</dbReference>
<dbReference type="PANTHER" id="PTHR45024">
    <property type="entry name" value="DEHYDROGENASES, SHORT CHAIN"/>
    <property type="match status" value="1"/>
</dbReference>
<gene>
    <name evidence="5" type="ORF">LK12_09990</name>
</gene>
<evidence type="ECO:0000256" key="3">
    <source>
        <dbReference type="RuleBase" id="RU000363"/>
    </source>
</evidence>
<keyword evidence="6" id="KW-1185">Reference proteome</keyword>
<dbReference type="PANTHER" id="PTHR45024:SF2">
    <property type="entry name" value="SCP2 DOMAIN-CONTAINING PROTEIN"/>
    <property type="match status" value="1"/>
</dbReference>
<protein>
    <recommendedName>
        <fullName evidence="4">Ketoreductase domain-containing protein</fullName>
    </recommendedName>
</protein>
<proteinExistence type="inferred from homology"/>
<accession>A0A0B1ZJE8</accession>
<dbReference type="InterPro" id="IPR020904">
    <property type="entry name" value="Sc_DH/Rdtase_CS"/>
</dbReference>
<keyword evidence="2" id="KW-0560">Oxidoreductase</keyword>
<reference evidence="5 6" key="1">
    <citation type="submission" date="2014-10" db="EMBL/GenBank/DDBJ databases">
        <title>Genome sequence of Novosphingobium malaysiense MUSC 273(T).</title>
        <authorList>
            <person name="Lee L.-H."/>
        </authorList>
    </citation>
    <scope>NUCLEOTIDE SEQUENCE [LARGE SCALE GENOMIC DNA]</scope>
    <source>
        <strain evidence="5 6">MUSC 273</strain>
    </source>
</reference>
<dbReference type="AlphaFoldDB" id="A0A0B1ZJE8"/>
<dbReference type="SMART" id="SM00822">
    <property type="entry name" value="PKS_KR"/>
    <property type="match status" value="1"/>
</dbReference>
<dbReference type="PROSITE" id="PS00061">
    <property type="entry name" value="ADH_SHORT"/>
    <property type="match status" value="1"/>
</dbReference>
<dbReference type="PRINTS" id="PR00080">
    <property type="entry name" value="SDRFAMILY"/>
</dbReference>
<sequence length="315" mass="32818">MTSISFEGRVAIVTGAGGGIGKAHALEIARRGGQVLVNDLGGDVAGRGGSASMAEQVVEEIRQAGGKAEANHDSVATTQGCNAIVAHALDAFGRVDVLINNAGIMRNSTLAETSDEDWDAVIATHLTGSFKLTRAVWPHMAEQGYGRIIYTASSAGVFGNPMVGGYGAAKAGIAGLMHVAALEGEAHGILCNGLMPNAVSRMAMQAAADWSGKLDGFETTMPETIGNSMQPEFNTPLAVYLASEQCTATRGLYSQCLGRMAHVFIGAVDGWQADRQAPPSVEEIAEHWQEISDTGNGFAIPLSATDEHAIVLSHR</sequence>
<dbReference type="RefSeq" id="WP_039282997.1">
    <property type="nucleotide sequence ID" value="NZ_JTDI01000003.1"/>
</dbReference>
<dbReference type="InterPro" id="IPR036291">
    <property type="entry name" value="NAD(P)-bd_dom_sf"/>
</dbReference>
<dbReference type="PRINTS" id="PR00081">
    <property type="entry name" value="GDHRDH"/>
</dbReference>
<dbReference type="SUPFAM" id="SSF51735">
    <property type="entry name" value="NAD(P)-binding Rossmann-fold domains"/>
    <property type="match status" value="1"/>
</dbReference>
<evidence type="ECO:0000256" key="2">
    <source>
        <dbReference type="ARBA" id="ARBA00023002"/>
    </source>
</evidence>
<dbReference type="InterPro" id="IPR051687">
    <property type="entry name" value="Peroxisomal_Beta-Oxidation"/>
</dbReference>
<dbReference type="EMBL" id="JTDI01000003">
    <property type="protein sequence ID" value="KHK91225.1"/>
    <property type="molecule type" value="Genomic_DNA"/>
</dbReference>
<dbReference type="OrthoDB" id="9804774at2"/>
<comment type="caution">
    <text evidence="5">The sequence shown here is derived from an EMBL/GenBank/DDBJ whole genome shotgun (WGS) entry which is preliminary data.</text>
</comment>
<dbReference type="InterPro" id="IPR002347">
    <property type="entry name" value="SDR_fam"/>
</dbReference>
<evidence type="ECO:0000256" key="1">
    <source>
        <dbReference type="ARBA" id="ARBA00006484"/>
    </source>
</evidence>
<dbReference type="Gene3D" id="3.40.50.720">
    <property type="entry name" value="NAD(P)-binding Rossmann-like Domain"/>
    <property type="match status" value="1"/>
</dbReference>
<evidence type="ECO:0000259" key="4">
    <source>
        <dbReference type="SMART" id="SM00822"/>
    </source>
</evidence>
<dbReference type="InterPro" id="IPR057326">
    <property type="entry name" value="KR_dom"/>
</dbReference>
<organism evidence="5 6">
    <name type="scientific">Novosphingobium malaysiense</name>
    <dbReference type="NCBI Taxonomy" id="1348853"/>
    <lineage>
        <taxon>Bacteria</taxon>
        <taxon>Pseudomonadati</taxon>
        <taxon>Pseudomonadota</taxon>
        <taxon>Alphaproteobacteria</taxon>
        <taxon>Sphingomonadales</taxon>
        <taxon>Sphingomonadaceae</taxon>
        <taxon>Novosphingobium</taxon>
    </lineage>
</organism>
<comment type="similarity">
    <text evidence="1 3">Belongs to the short-chain dehydrogenases/reductases (SDR) family.</text>
</comment>
<feature type="domain" description="Ketoreductase" evidence="4">
    <location>
        <begin position="9"/>
        <end position="195"/>
    </location>
</feature>
<name>A0A0B1ZJE8_9SPHN</name>
<evidence type="ECO:0000313" key="6">
    <source>
        <dbReference type="Proteomes" id="UP000031057"/>
    </source>
</evidence>
<dbReference type="GO" id="GO:0016491">
    <property type="term" value="F:oxidoreductase activity"/>
    <property type="evidence" value="ECO:0007669"/>
    <property type="project" value="UniProtKB-KW"/>
</dbReference>
<evidence type="ECO:0000313" key="5">
    <source>
        <dbReference type="EMBL" id="KHK91225.1"/>
    </source>
</evidence>